<evidence type="ECO:0000313" key="3">
    <source>
        <dbReference type="EMBL" id="RCN58755.1"/>
    </source>
</evidence>
<dbReference type="GO" id="GO:0046872">
    <property type="term" value="F:metal ion binding"/>
    <property type="evidence" value="ECO:0007669"/>
    <property type="project" value="UniProtKB-KW"/>
</dbReference>
<evidence type="ECO:0000256" key="1">
    <source>
        <dbReference type="PIRSR" id="PIRSR603564-1"/>
    </source>
</evidence>
<protein>
    <submittedName>
        <fullName evidence="3">Dihydroneopterin triphosphate diphosphatase</fullName>
    </submittedName>
</protein>
<comment type="caution">
    <text evidence="3">The sequence shown here is derived from an EMBL/GenBank/DDBJ whole genome shotgun (WGS) entry which is preliminary data.</text>
</comment>
<reference evidence="3 4" key="1">
    <citation type="submission" date="2018-02" db="EMBL/GenBank/DDBJ databases">
        <title>Insights into the biology of acidophilic members of the Acidiferrobacteraceae family derived from comparative genomic analyses.</title>
        <authorList>
            <person name="Issotta F."/>
            <person name="Thyssen C."/>
            <person name="Mena C."/>
            <person name="Moya A."/>
            <person name="Bellenberg S."/>
            <person name="Sproer C."/>
            <person name="Covarrubias P.C."/>
            <person name="Sand W."/>
            <person name="Quatrini R."/>
            <person name="Vera M."/>
        </authorList>
    </citation>
    <scope>NUCLEOTIDE SEQUENCE [LARGE SCALE GENOMIC DNA]</scope>
    <source>
        <strain evidence="4">m-1</strain>
    </source>
</reference>
<feature type="binding site" evidence="1">
    <location>
        <position position="10"/>
    </location>
    <ligand>
        <name>substrate</name>
    </ligand>
</feature>
<keyword evidence="4" id="KW-1185">Reference proteome</keyword>
<name>A0A1C2FZF4_9GAMM</name>
<dbReference type="InterPro" id="IPR000086">
    <property type="entry name" value="NUDIX_hydrolase_dom"/>
</dbReference>
<comment type="cofactor">
    <cofactor evidence="2">
        <name>Mg(2+)</name>
        <dbReference type="ChEBI" id="CHEBI:18420"/>
    </cofactor>
    <text evidence="2">Binds 1 Mg(2+) ion per subunit.</text>
</comment>
<dbReference type="AlphaFoldDB" id="A0A1C2FZF4"/>
<feature type="binding site" evidence="2">
    <location>
        <position position="119"/>
    </location>
    <ligand>
        <name>Mg(2+)</name>
        <dbReference type="ChEBI" id="CHEBI:18420"/>
    </ligand>
</feature>
<dbReference type="STRING" id="163359.A9R16_01475"/>
<feature type="binding site" evidence="2">
    <location>
        <position position="63"/>
    </location>
    <ligand>
        <name>Mg(2+)</name>
        <dbReference type="ChEBI" id="CHEBI:18420"/>
    </ligand>
</feature>
<feature type="binding site" evidence="1">
    <location>
        <position position="42"/>
    </location>
    <ligand>
        <name>substrate</name>
    </ligand>
</feature>
<dbReference type="EMBL" id="PSYR01000001">
    <property type="protein sequence ID" value="RCN58755.1"/>
    <property type="molecule type" value="Genomic_DNA"/>
</dbReference>
<keyword evidence="2" id="KW-0479">Metal-binding</keyword>
<dbReference type="GO" id="GO:0046656">
    <property type="term" value="P:folic acid biosynthetic process"/>
    <property type="evidence" value="ECO:0007669"/>
    <property type="project" value="InterPro"/>
</dbReference>
<evidence type="ECO:0000256" key="2">
    <source>
        <dbReference type="PIRSR" id="PIRSR603564-2"/>
    </source>
</evidence>
<accession>A0A1C2FZF4</accession>
<dbReference type="Gene3D" id="3.90.79.10">
    <property type="entry name" value="Nucleoside Triphosphate Pyrophosphohydrolase"/>
    <property type="match status" value="1"/>
</dbReference>
<feature type="binding site" evidence="2">
    <location>
        <position position="59"/>
    </location>
    <ligand>
        <name>Mg(2+)</name>
        <dbReference type="ChEBI" id="CHEBI:18420"/>
    </ligand>
</feature>
<proteinExistence type="predicted"/>
<gene>
    <name evidence="3" type="ORF">C4900_03040</name>
</gene>
<dbReference type="GO" id="GO:0008828">
    <property type="term" value="F:dATP diphosphatase activity"/>
    <property type="evidence" value="ECO:0007669"/>
    <property type="project" value="InterPro"/>
</dbReference>
<dbReference type="PRINTS" id="PR01404">
    <property type="entry name" value="NPPPHYDRLASE"/>
</dbReference>
<dbReference type="OrthoDB" id="7066556at2"/>
<evidence type="ECO:0000313" key="4">
    <source>
        <dbReference type="Proteomes" id="UP000253250"/>
    </source>
</evidence>
<keyword evidence="2" id="KW-0460">Magnesium</keyword>
<sequence>MAGGGPSSFKRPESVLVVIFTTPGEVLLLRRADHVEFWQSVTGSLEWCEEDRLATACRELFEETGIVAETGWRDWEVSHRYEIFPQWRHRYRPGTLHNTEHVFSLELPGRVPVALRPAEHVAYEWLAWPAAVARVTSASNRWALEALGRERGFLPS</sequence>
<dbReference type="RefSeq" id="WP_065971557.1">
    <property type="nucleotide sequence ID" value="NZ_CP080624.1"/>
</dbReference>
<dbReference type="Pfam" id="PF00293">
    <property type="entry name" value="NUDIX"/>
    <property type="match status" value="1"/>
</dbReference>
<organism evidence="3 4">
    <name type="scientific">Acidiferrobacter thiooxydans</name>
    <dbReference type="NCBI Taxonomy" id="163359"/>
    <lineage>
        <taxon>Bacteria</taxon>
        <taxon>Pseudomonadati</taxon>
        <taxon>Pseudomonadota</taxon>
        <taxon>Gammaproteobacteria</taxon>
        <taxon>Acidiferrobacterales</taxon>
        <taxon>Acidiferrobacteraceae</taxon>
        <taxon>Acidiferrobacter</taxon>
    </lineage>
</organism>
<dbReference type="InterPro" id="IPR003564">
    <property type="entry name" value="DHNTPase"/>
</dbReference>
<dbReference type="CDD" id="cd04664">
    <property type="entry name" value="NUDIX_DHNTPase_like"/>
    <property type="match status" value="1"/>
</dbReference>
<dbReference type="NCBIfam" id="NF006961">
    <property type="entry name" value="PRK09438.1"/>
    <property type="match status" value="1"/>
</dbReference>
<dbReference type="SUPFAM" id="SSF55811">
    <property type="entry name" value="Nudix"/>
    <property type="match status" value="1"/>
</dbReference>
<dbReference type="PANTHER" id="PTHR43736:SF1">
    <property type="entry name" value="DIHYDRONEOPTERIN TRIPHOSPHATE DIPHOSPHATASE"/>
    <property type="match status" value="1"/>
</dbReference>
<dbReference type="InterPro" id="IPR015797">
    <property type="entry name" value="NUDIX_hydrolase-like_dom_sf"/>
</dbReference>
<dbReference type="PANTHER" id="PTHR43736">
    <property type="entry name" value="ADP-RIBOSE PYROPHOSPHATASE"/>
    <property type="match status" value="1"/>
</dbReference>
<feature type="binding site" evidence="1">
    <location>
        <position position="137"/>
    </location>
    <ligand>
        <name>substrate</name>
    </ligand>
</feature>
<dbReference type="PROSITE" id="PS51462">
    <property type="entry name" value="NUDIX"/>
    <property type="match status" value="1"/>
</dbReference>
<dbReference type="GO" id="GO:0019177">
    <property type="term" value="F:dihydroneopterin triphosphate pyrophosphohydrolase activity"/>
    <property type="evidence" value="ECO:0007669"/>
    <property type="project" value="InterPro"/>
</dbReference>
<feature type="binding site" evidence="1">
    <location>
        <position position="31"/>
    </location>
    <ligand>
        <name>substrate</name>
    </ligand>
</feature>
<dbReference type="Proteomes" id="UP000253250">
    <property type="component" value="Unassembled WGS sequence"/>
</dbReference>